<dbReference type="SUPFAM" id="SSF144232">
    <property type="entry name" value="HIT/MYND zinc finger-like"/>
    <property type="match status" value="1"/>
</dbReference>
<keyword evidence="7" id="KW-1185">Reference proteome</keyword>
<proteinExistence type="predicted"/>
<keyword evidence="2 4" id="KW-0863">Zinc-finger</keyword>
<dbReference type="OMA" id="GDASWQK"/>
<reference evidence="6 7" key="1">
    <citation type="submission" date="2016-03" db="EMBL/GenBank/DDBJ databases">
        <title>Whole genome sequencing of Grifola frondosa 9006-11.</title>
        <authorList>
            <person name="Min B."/>
            <person name="Park H."/>
            <person name="Kim J.-G."/>
            <person name="Cho H."/>
            <person name="Oh Y.-L."/>
            <person name="Kong W.-S."/>
            <person name="Choi I.-G."/>
        </authorList>
    </citation>
    <scope>NUCLEOTIDE SEQUENCE [LARGE SCALE GENOMIC DNA]</scope>
    <source>
        <strain evidence="6 7">9006-11</strain>
    </source>
</reference>
<evidence type="ECO:0000256" key="2">
    <source>
        <dbReference type="ARBA" id="ARBA00022771"/>
    </source>
</evidence>
<name>A0A1C7M089_GRIFR</name>
<evidence type="ECO:0000256" key="3">
    <source>
        <dbReference type="ARBA" id="ARBA00022833"/>
    </source>
</evidence>
<dbReference type="STRING" id="5627.A0A1C7M089"/>
<dbReference type="InterPro" id="IPR002893">
    <property type="entry name" value="Znf_MYND"/>
</dbReference>
<keyword evidence="1" id="KW-0479">Metal-binding</keyword>
<evidence type="ECO:0000259" key="5">
    <source>
        <dbReference type="PROSITE" id="PS50865"/>
    </source>
</evidence>
<dbReference type="EMBL" id="LUGG01000020">
    <property type="protein sequence ID" value="OBZ68514.1"/>
    <property type="molecule type" value="Genomic_DNA"/>
</dbReference>
<dbReference type="Gene3D" id="6.10.140.2220">
    <property type="match status" value="1"/>
</dbReference>
<evidence type="ECO:0000313" key="7">
    <source>
        <dbReference type="Proteomes" id="UP000092993"/>
    </source>
</evidence>
<organism evidence="6 7">
    <name type="scientific">Grifola frondosa</name>
    <name type="common">Maitake</name>
    <name type="synonym">Polyporus frondosus</name>
    <dbReference type="NCBI Taxonomy" id="5627"/>
    <lineage>
        <taxon>Eukaryota</taxon>
        <taxon>Fungi</taxon>
        <taxon>Dikarya</taxon>
        <taxon>Basidiomycota</taxon>
        <taxon>Agaricomycotina</taxon>
        <taxon>Agaricomycetes</taxon>
        <taxon>Polyporales</taxon>
        <taxon>Grifolaceae</taxon>
        <taxon>Grifola</taxon>
    </lineage>
</organism>
<evidence type="ECO:0000256" key="1">
    <source>
        <dbReference type="ARBA" id="ARBA00022723"/>
    </source>
</evidence>
<keyword evidence="3" id="KW-0862">Zinc</keyword>
<evidence type="ECO:0000313" key="6">
    <source>
        <dbReference type="EMBL" id="OBZ68514.1"/>
    </source>
</evidence>
<dbReference type="Proteomes" id="UP000092993">
    <property type="component" value="Unassembled WGS sequence"/>
</dbReference>
<dbReference type="GO" id="GO:0008270">
    <property type="term" value="F:zinc ion binding"/>
    <property type="evidence" value="ECO:0007669"/>
    <property type="project" value="UniProtKB-KW"/>
</dbReference>
<dbReference type="OrthoDB" id="2724453at2759"/>
<evidence type="ECO:0000256" key="4">
    <source>
        <dbReference type="PROSITE-ProRule" id="PRU00134"/>
    </source>
</evidence>
<accession>A0A1C7M089</accession>
<comment type="caution">
    <text evidence="6">The sequence shown here is derived from an EMBL/GenBank/DDBJ whole genome shotgun (WGS) entry which is preliminary data.</text>
</comment>
<dbReference type="PROSITE" id="PS50865">
    <property type="entry name" value="ZF_MYND_2"/>
    <property type="match status" value="1"/>
</dbReference>
<protein>
    <recommendedName>
        <fullName evidence="5">MYND-type domain-containing protein</fullName>
    </recommendedName>
</protein>
<dbReference type="Pfam" id="PF01753">
    <property type="entry name" value="zf-MYND"/>
    <property type="match status" value="1"/>
</dbReference>
<sequence>MADDAPCQFCFEPAGTLQCSKCKAARYCSTAHSVSDWQRHKPECNLLSTVGLKGQNGYPFTVKAVLFPADGDTPRIVDVRYKLRQVRDVPTLQHDLDLGSWVGSGPDTITIQKSGVNGPPLGRSIMLMYNGNFFNDGSPLNRSIQRLAGGRCHPWGGHMLGFRYTDPSAIIARYEDVKTEDVEVFKKYFREGGTGQSIREYFRLSRCSFVARAEVPQ</sequence>
<dbReference type="PROSITE" id="PS01360">
    <property type="entry name" value="ZF_MYND_1"/>
    <property type="match status" value="1"/>
</dbReference>
<dbReference type="AlphaFoldDB" id="A0A1C7M089"/>
<gene>
    <name evidence="6" type="ORF">A0H81_11636</name>
</gene>
<feature type="domain" description="MYND-type" evidence="5">
    <location>
        <begin position="7"/>
        <end position="44"/>
    </location>
</feature>